<evidence type="ECO:0000313" key="2">
    <source>
        <dbReference type="Proteomes" id="UP000230885"/>
    </source>
</evidence>
<accession>A0A2M8EUK6</accession>
<dbReference type="Proteomes" id="UP000230885">
    <property type="component" value="Unassembled WGS sequence"/>
</dbReference>
<gene>
    <name evidence="1" type="ORF">CO053_02655</name>
</gene>
<sequence length="213" mass="23567">MNSALLLTRPNHDVGTNYLFYWSGVAVNPSFGFKILDLKGNKANRVNFASYVNKHQPSIIFFNGHGSKDSICGYNNEVIIERNNNESLLKGSIIYARCCDAAKQLGLDCVKKGALAFIGYNRKYILGFSNSHTTRPLSDPVAKLFLEPSNLIPKSLLKGNTVGEAHQKSQRAMLKNFRFMISSSASEDQRDAAPYLWANIDSQVIIGNSEVTA</sequence>
<organism evidence="1 2">
    <name type="scientific">Candidatus Shapirobacteria bacterium CG_4_9_14_0_2_um_filter_40_11</name>
    <dbReference type="NCBI Taxonomy" id="1974876"/>
    <lineage>
        <taxon>Bacteria</taxon>
        <taxon>Candidatus Shapironibacteriota</taxon>
    </lineage>
</organism>
<evidence type="ECO:0000313" key="1">
    <source>
        <dbReference type="EMBL" id="PJC28813.1"/>
    </source>
</evidence>
<protein>
    <recommendedName>
        <fullName evidence="3">CHAT domain-containing protein</fullName>
    </recommendedName>
</protein>
<proteinExistence type="predicted"/>
<dbReference type="EMBL" id="PFSE01000040">
    <property type="protein sequence ID" value="PJC28813.1"/>
    <property type="molecule type" value="Genomic_DNA"/>
</dbReference>
<reference evidence="2" key="1">
    <citation type="submission" date="2017-09" db="EMBL/GenBank/DDBJ databases">
        <title>Depth-based differentiation of microbial function through sediment-hosted aquifers and enrichment of novel symbionts in the deep terrestrial subsurface.</title>
        <authorList>
            <person name="Probst A.J."/>
            <person name="Ladd B."/>
            <person name="Jarett J.K."/>
            <person name="Geller-Mcgrath D.E."/>
            <person name="Sieber C.M.K."/>
            <person name="Emerson J.B."/>
            <person name="Anantharaman K."/>
            <person name="Thomas B.C."/>
            <person name="Malmstrom R."/>
            <person name="Stieglmeier M."/>
            <person name="Klingl A."/>
            <person name="Woyke T."/>
            <person name="Ryan C.M."/>
            <person name="Banfield J.F."/>
        </authorList>
    </citation>
    <scope>NUCLEOTIDE SEQUENCE [LARGE SCALE GENOMIC DNA]</scope>
</reference>
<name>A0A2M8EUK6_9BACT</name>
<evidence type="ECO:0008006" key="3">
    <source>
        <dbReference type="Google" id="ProtNLM"/>
    </source>
</evidence>
<dbReference type="AlphaFoldDB" id="A0A2M8EUK6"/>
<comment type="caution">
    <text evidence="1">The sequence shown here is derived from an EMBL/GenBank/DDBJ whole genome shotgun (WGS) entry which is preliminary data.</text>
</comment>